<dbReference type="EMBL" id="SLUL01000002">
    <property type="protein sequence ID" value="TCL52615.1"/>
    <property type="molecule type" value="Genomic_DNA"/>
</dbReference>
<dbReference type="Proteomes" id="UP000295658">
    <property type="component" value="Unassembled WGS sequence"/>
</dbReference>
<dbReference type="AlphaFoldDB" id="A0A4R1QKC4"/>
<feature type="transmembrane region" description="Helical" evidence="1">
    <location>
        <begin position="6"/>
        <end position="23"/>
    </location>
</feature>
<evidence type="ECO:0000256" key="1">
    <source>
        <dbReference type="SAM" id="Phobius"/>
    </source>
</evidence>
<reference evidence="2 3" key="1">
    <citation type="submission" date="2019-03" db="EMBL/GenBank/DDBJ databases">
        <title>Genomic Encyclopedia of Type Strains, Phase IV (KMG-IV): sequencing the most valuable type-strain genomes for metagenomic binning, comparative biology and taxonomic classification.</title>
        <authorList>
            <person name="Goeker M."/>
        </authorList>
    </citation>
    <scope>NUCLEOTIDE SEQUENCE [LARGE SCALE GENOMIC DNA]</scope>
    <source>
        <strain evidence="2 3">DSM 24979</strain>
    </source>
</reference>
<keyword evidence="1" id="KW-0812">Transmembrane</keyword>
<gene>
    <name evidence="2" type="ORF">EDD69_10218</name>
</gene>
<proteinExistence type="predicted"/>
<dbReference type="RefSeq" id="WP_132947243.1">
    <property type="nucleotide sequence ID" value="NZ_SLUL01000002.1"/>
</dbReference>
<sequence length="237" mass="25354">MVLLGTLVNGVCIIIGALLGNVFRNIPEKVKATVMSGIGLSVVLLGVQMGLKSEQFLIVICSLVIGGMLGEFWDIEGKLNHLGKWVEKKIGYGSEGMIAKGFVSATLLFVIGSMAIVGALHSGLRGDHLVLYTKSILDGFTSIILTATFGIGVIFSAVPVVLYEGTIALLATQIEHWIPQSLLNSFIIESTATGGVLIMAIGFNMLRLTSIRVANLLPSILMNAIIIFGIYIWHLIK</sequence>
<dbReference type="OrthoDB" id="9797976at2"/>
<name>A0A4R1QKC4_9BACL</name>
<evidence type="ECO:0000313" key="2">
    <source>
        <dbReference type="EMBL" id="TCL52615.1"/>
    </source>
</evidence>
<comment type="caution">
    <text evidence="2">The sequence shown here is derived from an EMBL/GenBank/DDBJ whole genome shotgun (WGS) entry which is preliminary data.</text>
</comment>
<keyword evidence="3" id="KW-1185">Reference proteome</keyword>
<keyword evidence="1" id="KW-1133">Transmembrane helix</keyword>
<evidence type="ECO:0000313" key="3">
    <source>
        <dbReference type="Proteomes" id="UP000295658"/>
    </source>
</evidence>
<dbReference type="Pfam" id="PF04474">
    <property type="entry name" value="DUF554"/>
    <property type="match status" value="1"/>
</dbReference>
<feature type="transmembrane region" description="Helical" evidence="1">
    <location>
        <begin position="30"/>
        <end position="50"/>
    </location>
</feature>
<dbReference type="PANTHER" id="PTHR36111:SF2">
    <property type="entry name" value="INNER MEMBRANE PROTEIN"/>
    <property type="match status" value="1"/>
</dbReference>
<accession>A0A4R1QKC4</accession>
<keyword evidence="1" id="KW-0472">Membrane</keyword>
<feature type="transmembrane region" description="Helical" evidence="1">
    <location>
        <begin position="182"/>
        <end position="204"/>
    </location>
</feature>
<feature type="transmembrane region" description="Helical" evidence="1">
    <location>
        <begin position="216"/>
        <end position="236"/>
    </location>
</feature>
<feature type="transmembrane region" description="Helical" evidence="1">
    <location>
        <begin position="56"/>
        <end position="76"/>
    </location>
</feature>
<feature type="transmembrane region" description="Helical" evidence="1">
    <location>
        <begin position="97"/>
        <end position="120"/>
    </location>
</feature>
<dbReference type="InterPro" id="IPR007563">
    <property type="entry name" value="DUF554"/>
</dbReference>
<feature type="transmembrane region" description="Helical" evidence="1">
    <location>
        <begin position="140"/>
        <end position="162"/>
    </location>
</feature>
<dbReference type="PANTHER" id="PTHR36111">
    <property type="entry name" value="INNER MEMBRANE PROTEIN-RELATED"/>
    <property type="match status" value="1"/>
</dbReference>
<organism evidence="2 3">
    <name type="scientific">Thermolongibacillus altinsuensis</name>
    <dbReference type="NCBI Taxonomy" id="575256"/>
    <lineage>
        <taxon>Bacteria</taxon>
        <taxon>Bacillati</taxon>
        <taxon>Bacillota</taxon>
        <taxon>Bacilli</taxon>
        <taxon>Bacillales</taxon>
        <taxon>Anoxybacillaceae</taxon>
        <taxon>Thermolongibacillus</taxon>
    </lineage>
</organism>
<evidence type="ECO:0008006" key="4">
    <source>
        <dbReference type="Google" id="ProtNLM"/>
    </source>
</evidence>
<protein>
    <recommendedName>
        <fullName evidence="4">Membrane protein YdfK</fullName>
    </recommendedName>
</protein>